<organism evidence="3 4">
    <name type="scientific">Gemmatimonas aurantiaca</name>
    <dbReference type="NCBI Taxonomy" id="173480"/>
    <lineage>
        <taxon>Bacteria</taxon>
        <taxon>Pseudomonadati</taxon>
        <taxon>Gemmatimonadota</taxon>
        <taxon>Gemmatimonadia</taxon>
        <taxon>Gemmatimonadales</taxon>
        <taxon>Gemmatimonadaceae</taxon>
        <taxon>Gemmatimonas</taxon>
    </lineage>
</organism>
<dbReference type="CDD" id="cd12797">
    <property type="entry name" value="M23_peptidase"/>
    <property type="match status" value="1"/>
</dbReference>
<comment type="caution">
    <text evidence="3">The sequence shown here is derived from an EMBL/GenBank/DDBJ whole genome shotgun (WGS) entry which is preliminary data.</text>
</comment>
<keyword evidence="1" id="KW-0732">Signal</keyword>
<dbReference type="PANTHER" id="PTHR21666">
    <property type="entry name" value="PEPTIDASE-RELATED"/>
    <property type="match status" value="1"/>
</dbReference>
<dbReference type="OMA" id="WRSTHLA"/>
<dbReference type="EMBL" id="DPIY01000006">
    <property type="protein sequence ID" value="HCT56763.1"/>
    <property type="molecule type" value="Genomic_DNA"/>
</dbReference>
<dbReference type="Proteomes" id="UP000264071">
    <property type="component" value="Unassembled WGS sequence"/>
</dbReference>
<dbReference type="SUPFAM" id="SSF51261">
    <property type="entry name" value="Duplicated hybrid motif"/>
    <property type="match status" value="1"/>
</dbReference>
<dbReference type="Pfam" id="PF01551">
    <property type="entry name" value="Peptidase_M23"/>
    <property type="match status" value="1"/>
</dbReference>
<evidence type="ECO:0000313" key="4">
    <source>
        <dbReference type="Proteomes" id="UP000264071"/>
    </source>
</evidence>
<dbReference type="InterPro" id="IPR016047">
    <property type="entry name" value="M23ase_b-sheet_dom"/>
</dbReference>
<feature type="chain" id="PRO_5017629643" evidence="1">
    <location>
        <begin position="24"/>
        <end position="291"/>
    </location>
</feature>
<sequence length="291" mass="30675">MVSFSTLLLTTLLPPLSLTSALQQPPTCQSATVRTTPAVPRAGTLFRISMRWDTGAKPPASSVAGEPLHWRTAGDSLVAIAAAPIDSAQGVTLTLTCDGQPPRTLRLTTDAGTYRLEALRVAPRFSAKPDSALAARQAREAERAAAVSRASHDVPRLWTQPFVVPRPSRITSGFGSGRTFNGAVTSRHMGTDYAGAVGAPVRAVNRGVVRLVDAFYLGGNVVYIDHGEGLVTAYLHLSKQRVAEGDTVARGQIIGNVGATGRVTGPHLHLITRFGMVTVDPLSVIGRSLGK</sequence>
<feature type="domain" description="M23ase beta-sheet core" evidence="2">
    <location>
        <begin position="187"/>
        <end position="281"/>
    </location>
</feature>
<proteinExistence type="predicted"/>
<dbReference type="InterPro" id="IPR050570">
    <property type="entry name" value="Cell_wall_metabolism_enzyme"/>
</dbReference>
<feature type="signal peptide" evidence="1">
    <location>
        <begin position="1"/>
        <end position="23"/>
    </location>
</feature>
<evidence type="ECO:0000256" key="1">
    <source>
        <dbReference type="SAM" id="SignalP"/>
    </source>
</evidence>
<name>A0A3D4V6I7_9BACT</name>
<evidence type="ECO:0000313" key="3">
    <source>
        <dbReference type="EMBL" id="HCT56763.1"/>
    </source>
</evidence>
<dbReference type="InterPro" id="IPR011055">
    <property type="entry name" value="Dup_hybrid_motif"/>
</dbReference>
<evidence type="ECO:0000259" key="2">
    <source>
        <dbReference type="Pfam" id="PF01551"/>
    </source>
</evidence>
<dbReference type="Gene3D" id="2.70.70.10">
    <property type="entry name" value="Glucose Permease (Domain IIA)"/>
    <property type="match status" value="1"/>
</dbReference>
<gene>
    <name evidence="3" type="ORF">DGD08_06070</name>
</gene>
<dbReference type="GO" id="GO:0004222">
    <property type="term" value="F:metalloendopeptidase activity"/>
    <property type="evidence" value="ECO:0007669"/>
    <property type="project" value="TreeGrafter"/>
</dbReference>
<reference evidence="3 4" key="1">
    <citation type="journal article" date="2018" name="Nat. Biotechnol.">
        <title>A standardized bacterial taxonomy based on genome phylogeny substantially revises the tree of life.</title>
        <authorList>
            <person name="Parks D.H."/>
            <person name="Chuvochina M."/>
            <person name="Waite D.W."/>
            <person name="Rinke C."/>
            <person name="Skarshewski A."/>
            <person name="Chaumeil P.A."/>
            <person name="Hugenholtz P."/>
        </authorList>
    </citation>
    <scope>NUCLEOTIDE SEQUENCE [LARGE SCALE GENOMIC DNA]</scope>
    <source>
        <strain evidence="3">UBA8844</strain>
    </source>
</reference>
<protein>
    <submittedName>
        <fullName evidence="3">M23 family peptidase</fullName>
    </submittedName>
</protein>
<accession>A0A3D4V6I7</accession>
<dbReference type="AlphaFoldDB" id="A0A3D4V6I7"/>
<dbReference type="PANTHER" id="PTHR21666:SF285">
    <property type="entry name" value="M23 FAMILY METALLOPEPTIDASE"/>
    <property type="match status" value="1"/>
</dbReference>